<protein>
    <recommendedName>
        <fullName evidence="3">Variable large protein</fullName>
    </recommendedName>
</protein>
<reference evidence="2" key="1">
    <citation type="journal article" date="2019" name="Int. J. Syst. Evol. Microbiol.">
        <title>The Global Catalogue of Microorganisms (GCM) 10K type strain sequencing project: providing services to taxonomists for standard genome sequencing and annotation.</title>
        <authorList>
            <consortium name="The Broad Institute Genomics Platform"/>
            <consortium name="The Broad Institute Genome Sequencing Center for Infectious Disease"/>
            <person name="Wu L."/>
            <person name="Ma J."/>
        </authorList>
    </citation>
    <scope>NUCLEOTIDE SEQUENCE [LARGE SCALE GENOMIC DNA]</scope>
    <source>
        <strain evidence="2">CGMCC 1.12849</strain>
    </source>
</reference>
<sequence>MGAAKVMESFAKTGKIIESTKSVIKSYNKLGGTVKSVVDKLKK</sequence>
<comment type="caution">
    <text evidence="1">The sequence shown here is derived from an EMBL/GenBank/DDBJ whole genome shotgun (WGS) entry which is preliminary data.</text>
</comment>
<proteinExistence type="predicted"/>
<gene>
    <name evidence="1" type="ORF">ACFO7V_10265</name>
</gene>
<dbReference type="Proteomes" id="UP001595884">
    <property type="component" value="Unassembled WGS sequence"/>
</dbReference>
<accession>A0ABV9MKW7</accession>
<evidence type="ECO:0008006" key="3">
    <source>
        <dbReference type="Google" id="ProtNLM"/>
    </source>
</evidence>
<evidence type="ECO:0000313" key="2">
    <source>
        <dbReference type="Proteomes" id="UP001595884"/>
    </source>
</evidence>
<evidence type="ECO:0000313" key="1">
    <source>
        <dbReference type="EMBL" id="MFC4716521.1"/>
    </source>
</evidence>
<organism evidence="1 2">
    <name type="scientific">Glutamicibacter bergerei</name>
    <dbReference type="NCBI Taxonomy" id="256702"/>
    <lineage>
        <taxon>Bacteria</taxon>
        <taxon>Bacillati</taxon>
        <taxon>Actinomycetota</taxon>
        <taxon>Actinomycetes</taxon>
        <taxon>Micrococcales</taxon>
        <taxon>Micrococcaceae</taxon>
        <taxon>Glutamicibacter</taxon>
    </lineage>
</organism>
<name>A0ABV9MKW7_9MICC</name>
<dbReference type="RefSeq" id="WP_256382650.1">
    <property type="nucleotide sequence ID" value="NZ_BAAAVQ010000047.1"/>
</dbReference>
<keyword evidence="2" id="KW-1185">Reference proteome</keyword>
<dbReference type="EMBL" id="JBHSHE010000042">
    <property type="protein sequence ID" value="MFC4716521.1"/>
    <property type="molecule type" value="Genomic_DNA"/>
</dbReference>